<feature type="compositionally biased region" description="Pro residues" evidence="1">
    <location>
        <begin position="20"/>
        <end position="42"/>
    </location>
</feature>
<keyword evidence="3" id="KW-0808">Transferase</keyword>
<dbReference type="Gene3D" id="3.40.630.30">
    <property type="match status" value="1"/>
</dbReference>
<organism evidence="3 4">
    <name type="scientific">Kitasatospora misakiensis</name>
    <dbReference type="NCBI Taxonomy" id="67330"/>
    <lineage>
        <taxon>Bacteria</taxon>
        <taxon>Bacillati</taxon>
        <taxon>Actinomycetota</taxon>
        <taxon>Actinomycetes</taxon>
        <taxon>Kitasatosporales</taxon>
        <taxon>Streptomycetaceae</taxon>
        <taxon>Kitasatospora</taxon>
    </lineage>
</organism>
<dbReference type="SUPFAM" id="SSF55729">
    <property type="entry name" value="Acyl-CoA N-acyltransferases (Nat)"/>
    <property type="match status" value="1"/>
</dbReference>
<feature type="compositionally biased region" description="Pro residues" evidence="1">
    <location>
        <begin position="1"/>
        <end position="10"/>
    </location>
</feature>
<dbReference type="EMBL" id="JBHSOF010000002">
    <property type="protein sequence ID" value="MFC5661788.1"/>
    <property type="molecule type" value="Genomic_DNA"/>
</dbReference>
<evidence type="ECO:0000259" key="2">
    <source>
        <dbReference type="PROSITE" id="PS51186"/>
    </source>
</evidence>
<protein>
    <submittedName>
        <fullName evidence="3">GNAT family N-acetyltransferase</fullName>
        <ecNumber evidence="3">2.3.-.-</ecNumber>
    </submittedName>
</protein>
<feature type="domain" description="N-acetyltransferase" evidence="2">
    <location>
        <begin position="63"/>
        <end position="217"/>
    </location>
</feature>
<name>A0ABW0WW68_9ACTN</name>
<evidence type="ECO:0000313" key="3">
    <source>
        <dbReference type="EMBL" id="MFC5661788.1"/>
    </source>
</evidence>
<dbReference type="RefSeq" id="WP_380223376.1">
    <property type="nucleotide sequence ID" value="NZ_JBHSOF010000002.1"/>
</dbReference>
<dbReference type="EC" id="2.3.-.-" evidence="3"/>
<sequence>MNHVMPPPCGGAPGSLPSSVPVPVPVPGTPAPAPGAPTPGRPPELLRPAEGIVLRRRSPAQALALNAAVRANLEHLRPWLEWAAEAPTAARTAELTEAGAAAWDAGTDFIYLVGLDAEPGRVIGSFGLHRRIGPGALEIGYWVSAAHGRRGIATVAARSVAAAALALPGIHRVEIHCDPANTASAAVARRLGFRLDRTVDAPVRAPGETGRKQIWIQEHHLPGPCAAP</sequence>
<dbReference type="PANTHER" id="PTHR43441:SF3">
    <property type="entry name" value="ACETYLTRANSFERASE"/>
    <property type="match status" value="1"/>
</dbReference>
<feature type="region of interest" description="Disordered" evidence="1">
    <location>
        <begin position="1"/>
        <end position="46"/>
    </location>
</feature>
<accession>A0ABW0WW68</accession>
<dbReference type="PROSITE" id="PS51186">
    <property type="entry name" value="GNAT"/>
    <property type="match status" value="1"/>
</dbReference>
<keyword evidence="4" id="KW-1185">Reference proteome</keyword>
<evidence type="ECO:0000313" key="4">
    <source>
        <dbReference type="Proteomes" id="UP001595975"/>
    </source>
</evidence>
<comment type="caution">
    <text evidence="3">The sequence shown here is derived from an EMBL/GenBank/DDBJ whole genome shotgun (WGS) entry which is preliminary data.</text>
</comment>
<dbReference type="Proteomes" id="UP001595975">
    <property type="component" value="Unassembled WGS sequence"/>
</dbReference>
<dbReference type="GO" id="GO:0016746">
    <property type="term" value="F:acyltransferase activity"/>
    <property type="evidence" value="ECO:0007669"/>
    <property type="project" value="UniProtKB-KW"/>
</dbReference>
<reference evidence="4" key="1">
    <citation type="journal article" date="2019" name="Int. J. Syst. Evol. Microbiol.">
        <title>The Global Catalogue of Microorganisms (GCM) 10K type strain sequencing project: providing services to taxonomists for standard genome sequencing and annotation.</title>
        <authorList>
            <consortium name="The Broad Institute Genomics Platform"/>
            <consortium name="The Broad Institute Genome Sequencing Center for Infectious Disease"/>
            <person name="Wu L."/>
            <person name="Ma J."/>
        </authorList>
    </citation>
    <scope>NUCLEOTIDE SEQUENCE [LARGE SCALE GENOMIC DNA]</scope>
    <source>
        <strain evidence="4">CGMCC 4.1437</strain>
    </source>
</reference>
<dbReference type="InterPro" id="IPR051908">
    <property type="entry name" value="Ribosomal_N-acetyltransferase"/>
</dbReference>
<dbReference type="PANTHER" id="PTHR43441">
    <property type="entry name" value="RIBOSOMAL-PROTEIN-SERINE ACETYLTRANSFERASE"/>
    <property type="match status" value="1"/>
</dbReference>
<keyword evidence="3" id="KW-0012">Acyltransferase</keyword>
<dbReference type="Pfam" id="PF13302">
    <property type="entry name" value="Acetyltransf_3"/>
    <property type="match status" value="1"/>
</dbReference>
<dbReference type="InterPro" id="IPR016181">
    <property type="entry name" value="Acyl_CoA_acyltransferase"/>
</dbReference>
<gene>
    <name evidence="3" type="ORF">ACFP3U_02185</name>
</gene>
<evidence type="ECO:0000256" key="1">
    <source>
        <dbReference type="SAM" id="MobiDB-lite"/>
    </source>
</evidence>
<proteinExistence type="predicted"/>
<dbReference type="InterPro" id="IPR000182">
    <property type="entry name" value="GNAT_dom"/>
</dbReference>